<dbReference type="RefSeq" id="WP_094165027.1">
    <property type="nucleotide sequence ID" value="NZ_BJSX01000073.1"/>
</dbReference>
<dbReference type="EMBL" id="KF241852">
    <property type="protein sequence ID" value="AGR55443.1"/>
    <property type="molecule type" value="Genomic_DNA"/>
</dbReference>
<protein>
    <submittedName>
        <fullName evidence="1">Uncharacterized protein</fullName>
    </submittedName>
</protein>
<evidence type="ECO:0000313" key="1">
    <source>
        <dbReference type="EMBL" id="AGR55443.1"/>
    </source>
</evidence>
<name>S5N4F9_FLAPS</name>
<sequence length="313" mass="36454">MNSAKLLNYETRPVKFTERKMLLASIAKMLLHFGGEYQYIGLGGITFSDFKLFHKELHLNEMYSIEGGDVSIEKLNFNKPYDFIEIIPSFSTFALNNGEIDLTKKSLVWLDYDYCLDNFFFDDINILFSKLPPGSIYIVTCNRQLDNKKINIPYGVDDFLEKFGTNTPADLKPSELNRKNSYKGIKKALELCINSVLKERSNAEGVKFQFNQLYNINYNENRGAEMYTYGGVITNSVVNIDTLSLSEFDFIRSNDEIYEILLPNLTRKEIDLVNSYLFKGEEELLEMNIVEKEEIEMYRLAYKYMPQFFDVRV</sequence>
<reference evidence="1" key="1">
    <citation type="journal article" date="2013" name="FEMS Microbiol. Lett.">
        <title>From the Flavobacterium genus to the phylum Bacteroidetes: genomic analysis of dnd gene clusters.</title>
        <authorList>
            <person name="Barbier P."/>
            <person name="Lunazzi A."/>
            <person name="Fujiwara-Nagata E."/>
            <person name="Avendano-Herrera R."/>
            <person name="Bernardet J.F."/>
            <person name="Touchon M."/>
            <person name="Duchaud E."/>
        </authorList>
    </citation>
    <scope>NUCLEOTIDE SEQUENCE</scope>
    <source>
        <strain evidence="1">KU060626-59</strain>
    </source>
</reference>
<dbReference type="Pfam" id="PF20553">
    <property type="entry name" value="Methyltransf_35"/>
    <property type="match status" value="1"/>
</dbReference>
<dbReference type="InterPro" id="IPR046788">
    <property type="entry name" value="Methyltransf_35"/>
</dbReference>
<organism evidence="1">
    <name type="scientific">Flavobacterium psychrophilum</name>
    <dbReference type="NCBI Taxonomy" id="96345"/>
    <lineage>
        <taxon>Bacteria</taxon>
        <taxon>Pseudomonadati</taxon>
        <taxon>Bacteroidota</taxon>
        <taxon>Flavobacteriia</taxon>
        <taxon>Flavobacteriales</taxon>
        <taxon>Flavobacteriaceae</taxon>
        <taxon>Flavobacterium</taxon>
    </lineage>
</organism>
<accession>S5N4F9</accession>
<dbReference type="AlphaFoldDB" id="S5N4F9"/>
<reference evidence="1" key="2">
    <citation type="submission" date="2013-06" db="EMBL/GenBank/DDBJ databases">
        <authorList>
            <person name="Habib C."/>
            <person name="Duchaud E."/>
        </authorList>
    </citation>
    <scope>NUCLEOTIDE SEQUENCE</scope>
    <source>
        <strain evidence="1">KU060626-59</strain>
    </source>
</reference>
<proteinExistence type="predicted"/>